<keyword evidence="3" id="KW-1185">Reference proteome</keyword>
<dbReference type="InterPro" id="IPR038332">
    <property type="entry name" value="PPE_sf"/>
</dbReference>
<evidence type="ECO:0008006" key="4">
    <source>
        <dbReference type="Google" id="ProtNLM"/>
    </source>
</evidence>
<name>A0ABQ5NYJ8_9ACTN</name>
<accession>A0ABQ5NYJ8</accession>
<organism evidence="2 3">
    <name type="scientific">Streptomyces yaizuensis</name>
    <dbReference type="NCBI Taxonomy" id="2989713"/>
    <lineage>
        <taxon>Bacteria</taxon>
        <taxon>Bacillati</taxon>
        <taxon>Actinomycetota</taxon>
        <taxon>Actinomycetes</taxon>
        <taxon>Kitasatosporales</taxon>
        <taxon>Streptomycetaceae</taxon>
        <taxon>Streptomyces</taxon>
    </lineage>
</organism>
<comment type="caution">
    <text evidence="2">The sequence shown here is derived from an EMBL/GenBank/DDBJ whole genome shotgun (WGS) entry which is preliminary data.</text>
</comment>
<feature type="region of interest" description="Disordered" evidence="1">
    <location>
        <begin position="168"/>
        <end position="188"/>
    </location>
</feature>
<sequence length="488" mass="51507">MTIDLSSLATAADKWQDMAGEFHKVEQRYKDSVQKITTGPDWVGGSANAAGTAFAATRYEYQAAQTQAKATATLLRNAHQQFTELKKQLESGRADAVKAGMKVSEQGNVAFDWDRLTAQERTDLEQDATRMAKVKTDEQSWRDYLTQCVKLVDEADQDLKKDLEAVVKDGTGGKNDGTPGTGFNGGADAVAKADDAQKKERLELASLAMRGDETLDDYLLRLQREGVTRLTGSERLGKLWAAYAEGTMTAGAFAAATGGTLGSSFKLFTYLKSDKIITAPGTFFTERINMRLNGAVPGSMLSKIPPGAVRALTGSDEAAMLAGYMRNGRFYMPTAGEANLLKVAQKGGMANAAKAAGWLRGAGVVGGVMATGYGIANLATYDSAQIKADPAKFASDLSGTAFSASMTALTVAPNPITAGLAIGTGVVYGAALVWDNWEDIEKGAKEAKEWVGNQAEKIGDGIADGAKKVTEGIADGAKKVGSALNPFD</sequence>
<dbReference type="Proteomes" id="UP001291653">
    <property type="component" value="Unassembled WGS sequence"/>
</dbReference>
<proteinExistence type="predicted"/>
<feature type="compositionally biased region" description="Gly residues" evidence="1">
    <location>
        <begin position="170"/>
        <end position="185"/>
    </location>
</feature>
<protein>
    <recommendedName>
        <fullName evidence="4">WXG100 family type VII secretion target</fullName>
    </recommendedName>
</protein>
<gene>
    <name evidence="2" type="ORF">SYYSPA8_14075</name>
</gene>
<dbReference type="Gene3D" id="1.20.1260.20">
    <property type="entry name" value="PPE superfamily"/>
    <property type="match status" value="1"/>
</dbReference>
<evidence type="ECO:0000313" key="3">
    <source>
        <dbReference type="Proteomes" id="UP001291653"/>
    </source>
</evidence>
<evidence type="ECO:0000256" key="1">
    <source>
        <dbReference type="SAM" id="MobiDB-lite"/>
    </source>
</evidence>
<dbReference type="EMBL" id="BSBI01000005">
    <property type="protein sequence ID" value="GLF95434.1"/>
    <property type="molecule type" value="Genomic_DNA"/>
</dbReference>
<reference evidence="2 3" key="1">
    <citation type="submission" date="2022-10" db="EMBL/GenBank/DDBJ databases">
        <title>Draft genome sequence of Streptomyces sp. YSPA8.</title>
        <authorList>
            <person name="Moriuchi R."/>
            <person name="Dohra H."/>
            <person name="Yamamura H."/>
            <person name="Kodani S."/>
        </authorList>
    </citation>
    <scope>NUCLEOTIDE SEQUENCE [LARGE SCALE GENOMIC DNA]</scope>
    <source>
        <strain evidence="2 3">YSPA8</strain>
    </source>
</reference>
<dbReference type="RefSeq" id="WP_323447498.1">
    <property type="nucleotide sequence ID" value="NZ_BSBI01000005.1"/>
</dbReference>
<evidence type="ECO:0000313" key="2">
    <source>
        <dbReference type="EMBL" id="GLF95434.1"/>
    </source>
</evidence>